<dbReference type="AlphaFoldDB" id="A0A1H4C4W0"/>
<reference evidence="1 2" key="1">
    <citation type="submission" date="2016-10" db="EMBL/GenBank/DDBJ databases">
        <authorList>
            <person name="de Groot N.N."/>
        </authorList>
    </citation>
    <scope>NUCLEOTIDE SEQUENCE [LARGE SCALE GENOMIC DNA]</scope>
    <source>
        <strain evidence="1 2">Vu-144</strain>
    </source>
</reference>
<organism evidence="1 2">
    <name type="scientific">Arachidicoccus rhizosphaerae</name>
    <dbReference type="NCBI Taxonomy" id="551991"/>
    <lineage>
        <taxon>Bacteria</taxon>
        <taxon>Pseudomonadati</taxon>
        <taxon>Bacteroidota</taxon>
        <taxon>Chitinophagia</taxon>
        <taxon>Chitinophagales</taxon>
        <taxon>Chitinophagaceae</taxon>
        <taxon>Arachidicoccus</taxon>
    </lineage>
</organism>
<gene>
    <name evidence="1" type="ORF">SAMN05192529_12739</name>
</gene>
<dbReference type="Proteomes" id="UP000199041">
    <property type="component" value="Unassembled WGS sequence"/>
</dbReference>
<keyword evidence="2" id="KW-1185">Reference proteome</keyword>
<protein>
    <submittedName>
        <fullName evidence="1">Uncharacterized protein</fullName>
    </submittedName>
</protein>
<sequence>MQIYLIDNEPVEVAIIPVVSFSENNFLFSDGAGK</sequence>
<dbReference type="EMBL" id="FNQY01000027">
    <property type="protein sequence ID" value="SEA55406.1"/>
    <property type="molecule type" value="Genomic_DNA"/>
</dbReference>
<proteinExistence type="predicted"/>
<evidence type="ECO:0000313" key="1">
    <source>
        <dbReference type="EMBL" id="SEA55406.1"/>
    </source>
</evidence>
<name>A0A1H4C4W0_9BACT</name>
<dbReference type="STRING" id="551991.SAMN05192529_12739"/>
<evidence type="ECO:0000313" key="2">
    <source>
        <dbReference type="Proteomes" id="UP000199041"/>
    </source>
</evidence>
<accession>A0A1H4C4W0</accession>